<reference evidence="10 11" key="1">
    <citation type="submission" date="2015-04" db="EMBL/GenBank/DDBJ databases">
        <title>Genome sequence of aromatic hydrocarbons-degrading Sphingobium chungbukense DJ77.</title>
        <authorList>
            <person name="Kim Y.-C."/>
            <person name="Chae J.-C."/>
        </authorList>
    </citation>
    <scope>NUCLEOTIDE SEQUENCE [LARGE SCALE GENOMIC DNA]</scope>
    <source>
        <strain evidence="10 11">DJ77</strain>
    </source>
</reference>
<dbReference type="EMBL" id="LBIC01000010">
    <property type="protein sequence ID" value="KKW90371.1"/>
    <property type="molecule type" value="Genomic_DNA"/>
</dbReference>
<dbReference type="InterPro" id="IPR029065">
    <property type="entry name" value="Enolase_C-like"/>
</dbReference>
<comment type="pathway">
    <text evidence="2">Aromatic compound metabolism.</text>
</comment>
<dbReference type="PANTHER" id="PTHR48073:SF2">
    <property type="entry name" value="O-SUCCINYLBENZOATE SYNTHASE"/>
    <property type="match status" value="1"/>
</dbReference>
<dbReference type="PANTHER" id="PTHR48073">
    <property type="entry name" value="O-SUCCINYLBENZOATE SYNTHASE-RELATED"/>
    <property type="match status" value="1"/>
</dbReference>
<evidence type="ECO:0000256" key="7">
    <source>
        <dbReference type="ARBA" id="ARBA00023235"/>
    </source>
</evidence>
<dbReference type="Proteomes" id="UP000033874">
    <property type="component" value="Unassembled WGS sequence"/>
</dbReference>
<keyword evidence="4" id="KW-0479">Metal-binding</keyword>
<keyword evidence="11" id="KW-1185">Reference proteome</keyword>
<evidence type="ECO:0000256" key="2">
    <source>
        <dbReference type="ARBA" id="ARBA00005211"/>
    </source>
</evidence>
<dbReference type="Pfam" id="PF13378">
    <property type="entry name" value="MR_MLE_C"/>
    <property type="match status" value="1"/>
</dbReference>
<keyword evidence="7" id="KW-0413">Isomerase</keyword>
<dbReference type="GO" id="GO:0018850">
    <property type="term" value="F:chloromuconate cycloisomerase activity"/>
    <property type="evidence" value="ECO:0007669"/>
    <property type="project" value="InterPro"/>
</dbReference>
<evidence type="ECO:0000256" key="8">
    <source>
        <dbReference type="PIRSR" id="PIRSR613370-1"/>
    </source>
</evidence>
<dbReference type="PROSITE" id="PS00909">
    <property type="entry name" value="MR_MLE_2"/>
    <property type="match status" value="1"/>
</dbReference>
<dbReference type="GO" id="GO:0018849">
    <property type="term" value="F:muconate cycloisomerase activity"/>
    <property type="evidence" value="ECO:0007669"/>
    <property type="project" value="InterPro"/>
</dbReference>
<dbReference type="GO" id="GO:0030145">
    <property type="term" value="F:manganese ion binding"/>
    <property type="evidence" value="ECO:0007669"/>
    <property type="project" value="InterPro"/>
</dbReference>
<dbReference type="STRING" id="56193.YP76_20470"/>
<dbReference type="SUPFAM" id="SSF54826">
    <property type="entry name" value="Enolase N-terminal domain-like"/>
    <property type="match status" value="1"/>
</dbReference>
<dbReference type="InterPro" id="IPR029017">
    <property type="entry name" value="Enolase-like_N"/>
</dbReference>
<dbReference type="InterPro" id="IPR013341">
    <property type="entry name" value="Mandelate_racemase_N_dom"/>
</dbReference>
<keyword evidence="5" id="KW-0058">Aromatic hydrocarbons catabolism</keyword>
<evidence type="ECO:0000256" key="6">
    <source>
        <dbReference type="ARBA" id="ARBA00023211"/>
    </source>
</evidence>
<evidence type="ECO:0000256" key="5">
    <source>
        <dbReference type="ARBA" id="ARBA00022797"/>
    </source>
</evidence>
<dbReference type="NCBIfam" id="TIGR02534">
    <property type="entry name" value="mucon_cyclo"/>
    <property type="match status" value="1"/>
</dbReference>
<protein>
    <recommendedName>
        <fullName evidence="9">Mandelate racemase/muconate lactonizing enzyme C-terminal domain-containing protein</fullName>
    </recommendedName>
</protein>
<dbReference type="SFLD" id="SFLDF00009">
    <property type="entry name" value="o-succinylbenzoate_synthase"/>
    <property type="match status" value="1"/>
</dbReference>
<dbReference type="GO" id="GO:0009063">
    <property type="term" value="P:amino acid catabolic process"/>
    <property type="evidence" value="ECO:0007669"/>
    <property type="project" value="InterPro"/>
</dbReference>
<comment type="similarity">
    <text evidence="3">Belongs to the mandelate racemase/muconate lactonizing enzyme family.</text>
</comment>
<proteinExistence type="inferred from homology"/>
<organism evidence="10 11">
    <name type="scientific">Sphingobium chungbukense</name>
    <dbReference type="NCBI Taxonomy" id="56193"/>
    <lineage>
        <taxon>Bacteria</taxon>
        <taxon>Pseudomonadati</taxon>
        <taxon>Pseudomonadota</taxon>
        <taxon>Alphaproteobacteria</taxon>
        <taxon>Sphingomonadales</taxon>
        <taxon>Sphingomonadaceae</taxon>
        <taxon>Sphingobium</taxon>
    </lineage>
</organism>
<dbReference type="Gene3D" id="3.30.390.10">
    <property type="entry name" value="Enolase-like, N-terminal domain"/>
    <property type="match status" value="1"/>
</dbReference>
<dbReference type="PATRIC" id="fig|56193.3.peg.4300"/>
<dbReference type="SMART" id="SM00922">
    <property type="entry name" value="MR_MLE"/>
    <property type="match status" value="1"/>
</dbReference>
<keyword evidence="6" id="KW-0464">Manganese</keyword>
<feature type="active site" description="Proton acceptor" evidence="8">
    <location>
        <position position="169"/>
    </location>
</feature>
<dbReference type="InterPro" id="IPR018110">
    <property type="entry name" value="Mandel_Rmase/mucon_lact_enz_CS"/>
</dbReference>
<dbReference type="InterPro" id="IPR013342">
    <property type="entry name" value="Mandelate_racemase_C"/>
</dbReference>
<dbReference type="SFLD" id="SFLDG00180">
    <property type="entry name" value="muconate_cycloisomerase"/>
    <property type="match status" value="1"/>
</dbReference>
<dbReference type="SFLD" id="SFLDS00001">
    <property type="entry name" value="Enolase"/>
    <property type="match status" value="1"/>
</dbReference>
<dbReference type="SUPFAM" id="SSF51604">
    <property type="entry name" value="Enolase C-terminal domain-like"/>
    <property type="match status" value="1"/>
</dbReference>
<sequence>MTHLKIERIDTTRLDIDLKQPITMSFGVVRSINVILVRMRDQDGLEGLGEATVLGGPFWGGESAEAVQATIEAYLKPLLLGTKVQGIGALSQNLTRFVRGNAAARNAVETAALDLIGRRSGRSASEILGGAVRSTIPVAWTLSTGSAEGDIEEGERAYAEQGHRRFKLKIRRSSSNEDVARSIRIIEAFRGRAAVIADVNQGWDEVAANRYLPRLQEAGLEGIEQPLPAGDIDAAARLSQRYGIEIIADEALTGPDSAFRIAAKRAATSFGLKPNRDGGPTATQAIAAIAAASGLGIYGGTMLETSLGTIASAHLYATIDELRLGSELFGPLRIVEDIASEPFKLVDGELIVPSGPGLGFSLDEDRVAFLARKANE</sequence>
<comment type="caution">
    <text evidence="10">The sequence shown here is derived from an EMBL/GenBank/DDBJ whole genome shotgun (WGS) entry which is preliminary data.</text>
</comment>
<evidence type="ECO:0000259" key="9">
    <source>
        <dbReference type="SMART" id="SM00922"/>
    </source>
</evidence>
<feature type="domain" description="Mandelate racemase/muconate lactonizing enzyme C-terminal" evidence="9">
    <location>
        <begin position="148"/>
        <end position="245"/>
    </location>
</feature>
<evidence type="ECO:0000313" key="11">
    <source>
        <dbReference type="Proteomes" id="UP000033874"/>
    </source>
</evidence>
<evidence type="ECO:0000256" key="4">
    <source>
        <dbReference type="ARBA" id="ARBA00022723"/>
    </source>
</evidence>
<accession>A0A0M3AN61</accession>
<dbReference type="Gene3D" id="3.20.20.120">
    <property type="entry name" value="Enolase-like C-terminal domain"/>
    <property type="match status" value="1"/>
</dbReference>
<evidence type="ECO:0000256" key="3">
    <source>
        <dbReference type="ARBA" id="ARBA00008031"/>
    </source>
</evidence>
<dbReference type="GO" id="GO:0000287">
    <property type="term" value="F:magnesium ion binding"/>
    <property type="evidence" value="ECO:0007669"/>
    <property type="project" value="UniProtKB-ARBA"/>
</dbReference>
<evidence type="ECO:0000256" key="1">
    <source>
        <dbReference type="ARBA" id="ARBA00001936"/>
    </source>
</evidence>
<dbReference type="RefSeq" id="WP_046765457.1">
    <property type="nucleotide sequence ID" value="NZ_LBIC01000010.1"/>
</dbReference>
<dbReference type="GO" id="GO:0016854">
    <property type="term" value="F:racemase and epimerase activity"/>
    <property type="evidence" value="ECO:0007669"/>
    <property type="project" value="UniProtKB-ARBA"/>
</dbReference>
<dbReference type="SFLD" id="SFLDG01258">
    <property type="entry name" value="(chloro)muconate_cycloisomeras"/>
    <property type="match status" value="1"/>
</dbReference>
<feature type="active site" description="Proton donor" evidence="8">
    <location>
        <position position="327"/>
    </location>
</feature>
<dbReference type="InterPro" id="IPR036849">
    <property type="entry name" value="Enolase-like_C_sf"/>
</dbReference>
<dbReference type="InterPro" id="IPR013370">
    <property type="entry name" value="Chloromuconate_cycloisomerase"/>
</dbReference>
<name>A0A0M3AN61_9SPHN</name>
<gene>
    <name evidence="10" type="ORF">YP76_20470</name>
</gene>
<dbReference type="Pfam" id="PF02746">
    <property type="entry name" value="MR_MLE_N"/>
    <property type="match status" value="1"/>
</dbReference>
<dbReference type="GO" id="GO:0006518">
    <property type="term" value="P:peptide metabolic process"/>
    <property type="evidence" value="ECO:0007669"/>
    <property type="project" value="UniProtKB-ARBA"/>
</dbReference>
<comment type="cofactor">
    <cofactor evidence="1">
        <name>Mn(2+)</name>
        <dbReference type="ChEBI" id="CHEBI:29035"/>
    </cofactor>
</comment>
<dbReference type="AlphaFoldDB" id="A0A0M3AN61"/>
<evidence type="ECO:0000313" key="10">
    <source>
        <dbReference type="EMBL" id="KKW90371.1"/>
    </source>
</evidence>